<dbReference type="Proteomes" id="UP000250550">
    <property type="component" value="Unassembled WGS sequence"/>
</dbReference>
<evidence type="ECO:0000313" key="2">
    <source>
        <dbReference type="Proteomes" id="UP000250550"/>
    </source>
</evidence>
<dbReference type="AlphaFoldDB" id="A0A329UPS8"/>
<protein>
    <submittedName>
        <fullName evidence="1">Uncharacterized protein</fullName>
    </submittedName>
</protein>
<name>A0A329UPS8_9FIRM</name>
<gene>
    <name evidence="1" type="ORF">C4N21_12665</name>
</gene>
<reference evidence="1 2" key="1">
    <citation type="submission" date="2018-02" db="EMBL/GenBank/DDBJ databases">
        <title>Complete genome sequencing of Faecalibacterium prausnitzii strains isolated from the human gut.</title>
        <authorList>
            <person name="Fitzgerald B.C."/>
            <person name="Shkoporov A.N."/>
            <person name="Ross P.R."/>
            <person name="Hill C."/>
        </authorList>
    </citation>
    <scope>NUCLEOTIDE SEQUENCE [LARGE SCALE GENOMIC DNA]</scope>
    <source>
        <strain evidence="1 2">APC924/119</strain>
    </source>
</reference>
<sequence length="173" mass="19750">MSEKCPIIAIDPGNRQSAYCVIDCNTLKPLEFGKVDNEELRNKLVFANEQGWQWAVIEMVASYGMAVGREVFDTVLWIGRFYEVLSIQMAQKPRLLCRIEEKRHICHDSRANDPAIRRALIDRFATHDLKNGKGTSKNPDFFYGFKADIWAAYAVGLTAIENHNNDYKISSDC</sequence>
<dbReference type="RefSeq" id="WP_112121986.1">
    <property type="nucleotide sequence ID" value="NZ_PRLF01000024.1"/>
</dbReference>
<evidence type="ECO:0000313" key="1">
    <source>
        <dbReference type="EMBL" id="RAW63770.1"/>
    </source>
</evidence>
<proteinExistence type="predicted"/>
<accession>A0A329UPS8</accession>
<organism evidence="1 2">
    <name type="scientific">Faecalibacterium prausnitzii</name>
    <dbReference type="NCBI Taxonomy" id="853"/>
    <lineage>
        <taxon>Bacteria</taxon>
        <taxon>Bacillati</taxon>
        <taxon>Bacillota</taxon>
        <taxon>Clostridia</taxon>
        <taxon>Eubacteriales</taxon>
        <taxon>Oscillospiraceae</taxon>
        <taxon>Faecalibacterium</taxon>
    </lineage>
</organism>
<comment type="caution">
    <text evidence="1">The sequence shown here is derived from an EMBL/GenBank/DDBJ whole genome shotgun (WGS) entry which is preliminary data.</text>
</comment>
<dbReference type="EMBL" id="PRLF01000024">
    <property type="protein sequence ID" value="RAW63770.1"/>
    <property type="molecule type" value="Genomic_DNA"/>
</dbReference>